<comment type="caution">
    <text evidence="1">The sequence shown here is derived from an EMBL/GenBank/DDBJ whole genome shotgun (WGS) entry which is preliminary data.</text>
</comment>
<gene>
    <name evidence="1" type="ORF">WS72_27565</name>
</gene>
<keyword evidence="2" id="KW-1185">Reference proteome</keyword>
<sequence>MLCKFRGHSCSRRIAKFSGATVSVRKQRRSACRMWIRFGGNARICSTTSSLVPRVDMHRRGAT</sequence>
<accession>A0ABR5T8Y6</accession>
<evidence type="ECO:0000313" key="2">
    <source>
        <dbReference type="Proteomes" id="UP000070255"/>
    </source>
</evidence>
<dbReference type="EMBL" id="LNJQ01000004">
    <property type="protein sequence ID" value="KWZ38584.1"/>
    <property type="molecule type" value="Genomic_DNA"/>
</dbReference>
<dbReference type="Proteomes" id="UP000070255">
    <property type="component" value="Unassembled WGS sequence"/>
</dbReference>
<evidence type="ECO:0000313" key="1">
    <source>
        <dbReference type="EMBL" id="KWZ38584.1"/>
    </source>
</evidence>
<protein>
    <submittedName>
        <fullName evidence="1">Uncharacterized protein</fullName>
    </submittedName>
</protein>
<proteinExistence type="predicted"/>
<organism evidence="1 2">
    <name type="scientific">Burkholderia savannae</name>
    <dbReference type="NCBI Taxonomy" id="1637837"/>
    <lineage>
        <taxon>Bacteria</taxon>
        <taxon>Pseudomonadati</taxon>
        <taxon>Pseudomonadota</taxon>
        <taxon>Betaproteobacteria</taxon>
        <taxon>Burkholderiales</taxon>
        <taxon>Burkholderiaceae</taxon>
        <taxon>Burkholderia</taxon>
        <taxon>pseudomallei group</taxon>
    </lineage>
</organism>
<name>A0ABR5T8Y6_9BURK</name>
<reference evidence="1 2" key="1">
    <citation type="submission" date="2015-11" db="EMBL/GenBank/DDBJ databases">
        <authorList>
            <person name="Sahl J."/>
            <person name="Wagner D."/>
            <person name="Keim P."/>
        </authorList>
    </citation>
    <scope>NUCLEOTIDE SEQUENCE [LARGE SCALE GENOMIC DNA]</scope>
    <source>
        <strain evidence="1 2">BDU18</strain>
    </source>
</reference>